<dbReference type="PROSITE" id="PS51820">
    <property type="entry name" value="PA14"/>
    <property type="match status" value="1"/>
</dbReference>
<dbReference type="InterPro" id="IPR037524">
    <property type="entry name" value="PA14/GLEYA"/>
</dbReference>
<organism evidence="6 7">
    <name type="scientific">Rhodohalobacter sulfatireducens</name>
    <dbReference type="NCBI Taxonomy" id="2911366"/>
    <lineage>
        <taxon>Bacteria</taxon>
        <taxon>Pseudomonadati</taxon>
        <taxon>Balneolota</taxon>
        <taxon>Balneolia</taxon>
        <taxon>Balneolales</taxon>
        <taxon>Balneolaceae</taxon>
        <taxon>Rhodohalobacter</taxon>
    </lineage>
</organism>
<dbReference type="PANTHER" id="PTHR42721">
    <property type="entry name" value="SUGAR HYDROLASE-RELATED"/>
    <property type="match status" value="1"/>
</dbReference>
<dbReference type="SUPFAM" id="SSF52279">
    <property type="entry name" value="Beta-D-glucan exohydrolase, C-terminal domain"/>
    <property type="match status" value="1"/>
</dbReference>
<accession>A0ABS9K8D3</accession>
<dbReference type="PANTHER" id="PTHR42721:SF3">
    <property type="entry name" value="BETA-D-XYLOSIDASE 5-RELATED"/>
    <property type="match status" value="1"/>
</dbReference>
<keyword evidence="7" id="KW-1185">Reference proteome</keyword>
<dbReference type="Gene3D" id="3.20.20.300">
    <property type="entry name" value="Glycoside hydrolase, family 3, N-terminal domain"/>
    <property type="match status" value="1"/>
</dbReference>
<dbReference type="RefSeq" id="WP_237851925.1">
    <property type="nucleotide sequence ID" value="NZ_JAKLWS010000001.1"/>
</dbReference>
<dbReference type="SMART" id="SM00758">
    <property type="entry name" value="PA14"/>
    <property type="match status" value="1"/>
</dbReference>
<evidence type="ECO:0000256" key="3">
    <source>
        <dbReference type="ARBA" id="ARBA00022801"/>
    </source>
</evidence>
<dbReference type="Proteomes" id="UP001165366">
    <property type="component" value="Unassembled WGS sequence"/>
</dbReference>
<protein>
    <submittedName>
        <fullName evidence="6">Glycoside hydrolase family 3 C-terminal domain-containing protein</fullName>
    </submittedName>
</protein>
<feature type="region of interest" description="Disordered" evidence="4">
    <location>
        <begin position="1"/>
        <end position="24"/>
    </location>
</feature>
<dbReference type="InterPro" id="IPR011658">
    <property type="entry name" value="PA14_dom"/>
</dbReference>
<sequence length="907" mass="100827">MKKAESLEKSNQETGKENDNWNNEGWSRRDFLKGSLGSAGVLALSGSGLFQVLQGCTSQSSNTAFAERAADLINQMTVEEKISQLRYDAPAIDRLNIPQYNWWNECLHGVGRAGIATVFPQAIGMAATWNRPLFNEVANVISDEARAKHHTFANAGRRDIYMGLTFWTPNINIVRDPRWGRGQETYGEDPFLTGTLANSFIRGLQGDDPNYYKVIATSKHFAVHNGPEPLRHSFDVDVSDRDLHETYLPMFKTTVENAKVASVMCAYNRFRGIPCCGSDPLLQSILRDDWGFDGYVVSDCWAIADFYEEGRHDYSDTAAEAAAVSLKAGTDLNCGSSFPYLQDAFDQGLITEEDLDVALQRLFEARFKLGMFDDPSEVPFSNVPYSVVASDEHNEVALQMSRESIVLLKNEPTGQDVEPLLPLSKDLNSIAVIGPNADNYWSMLGNYHGTPAEAITPLKGIEQKLGDQVEVNYALGSHFAEGIPNLSVVDSEYLTPSRGEGNGLYGEYFENTEFDGEPAISRVDSQVDFIWKDDTPINGEIADPFSARWTGQLRAPVTGTYAIGLNGMNYFKLYFEGEEQFDRQMTHSPWYRYFEVDLEAGETYDITVEFYSYGPDPQIQLTWEVPGTDLLAEATEVASNSDVVVLCMGLNARMEGEEMDLEVEGFEGGDKTNLELPAPQERLMQEIQALGKPVILVLMSGSAIAIKWADENIPSILQAWYGGQAGGTAIADVLFGDYNPAGRLPVTFYRSIDDLPEFTDYDMEGHTYKYFRGDVLYPFGYGLSYTNFEYSNIQLESSEYSAENGGELTVRADVSNSGELDGDEVVQLYLHYPGGSDPRLVKELKGYNRVHISAGETETVEFILHEDSFAHWSDQEQSLTVQPGEVEVMVGCSSEDILLTETLQIIA</sequence>
<dbReference type="Pfam" id="PF07691">
    <property type="entry name" value="PA14"/>
    <property type="match status" value="1"/>
</dbReference>
<comment type="similarity">
    <text evidence="1">Belongs to the glycosyl hydrolase 3 family.</text>
</comment>
<dbReference type="Pfam" id="PF00933">
    <property type="entry name" value="Glyco_hydro_3"/>
    <property type="match status" value="1"/>
</dbReference>
<evidence type="ECO:0000256" key="4">
    <source>
        <dbReference type="SAM" id="MobiDB-lite"/>
    </source>
</evidence>
<dbReference type="InterPro" id="IPR036962">
    <property type="entry name" value="Glyco_hydro_3_N_sf"/>
</dbReference>
<dbReference type="SUPFAM" id="SSF56988">
    <property type="entry name" value="Anthrax protective antigen"/>
    <property type="match status" value="1"/>
</dbReference>
<dbReference type="InterPro" id="IPR001764">
    <property type="entry name" value="Glyco_hydro_3_N"/>
</dbReference>
<comment type="caution">
    <text evidence="6">The sequence shown here is derived from an EMBL/GenBank/DDBJ whole genome shotgun (WGS) entry which is preliminary data.</text>
</comment>
<dbReference type="NCBIfam" id="TIGR01409">
    <property type="entry name" value="TAT_signal_seq"/>
    <property type="match status" value="1"/>
</dbReference>
<dbReference type="EMBL" id="JAKLWS010000001">
    <property type="protein sequence ID" value="MCG2587078.1"/>
    <property type="molecule type" value="Genomic_DNA"/>
</dbReference>
<keyword evidence="3 6" id="KW-0378">Hydrolase</keyword>
<proteinExistence type="inferred from homology"/>
<dbReference type="GO" id="GO:0016787">
    <property type="term" value="F:hydrolase activity"/>
    <property type="evidence" value="ECO:0007669"/>
    <property type="project" value="UniProtKB-KW"/>
</dbReference>
<dbReference type="Pfam" id="PF14310">
    <property type="entry name" value="Fn3-like"/>
    <property type="match status" value="1"/>
</dbReference>
<dbReference type="PROSITE" id="PS00018">
    <property type="entry name" value="EF_HAND_1"/>
    <property type="match status" value="1"/>
</dbReference>
<feature type="domain" description="PA14" evidence="5">
    <location>
        <begin position="499"/>
        <end position="637"/>
    </location>
</feature>
<reference evidence="6" key="2">
    <citation type="submission" date="2024-05" db="EMBL/GenBank/DDBJ databases">
        <title>Rhodohalobacter halophilus gen. nov., sp. nov., a moderately halophilic member of the family Balneolaceae.</title>
        <authorList>
            <person name="Xia J."/>
        </authorList>
    </citation>
    <scope>NUCLEOTIDE SEQUENCE</scope>
    <source>
        <strain evidence="6">WB101</strain>
    </source>
</reference>
<reference evidence="6" key="1">
    <citation type="submission" date="2022-01" db="EMBL/GenBank/DDBJ databases">
        <authorList>
            <person name="Wang Y."/>
        </authorList>
    </citation>
    <scope>NUCLEOTIDE SEQUENCE</scope>
    <source>
        <strain evidence="6">WB101</strain>
    </source>
</reference>
<dbReference type="InterPro" id="IPR013783">
    <property type="entry name" value="Ig-like_fold"/>
</dbReference>
<dbReference type="InterPro" id="IPR036881">
    <property type="entry name" value="Glyco_hydro_3_C_sf"/>
</dbReference>
<dbReference type="InterPro" id="IPR026891">
    <property type="entry name" value="Fn3-like"/>
</dbReference>
<dbReference type="InterPro" id="IPR019546">
    <property type="entry name" value="TAT_signal_bac_arc"/>
</dbReference>
<dbReference type="SMART" id="SM01217">
    <property type="entry name" value="Fn3_like"/>
    <property type="match status" value="1"/>
</dbReference>
<dbReference type="InterPro" id="IPR006311">
    <property type="entry name" value="TAT_signal"/>
</dbReference>
<evidence type="ECO:0000313" key="6">
    <source>
        <dbReference type="EMBL" id="MCG2587078.1"/>
    </source>
</evidence>
<feature type="compositionally biased region" description="Basic and acidic residues" evidence="4">
    <location>
        <begin position="1"/>
        <end position="19"/>
    </location>
</feature>
<gene>
    <name evidence="6" type="ORF">L6773_00770</name>
</gene>
<dbReference type="PRINTS" id="PR00133">
    <property type="entry name" value="GLHYDRLASE3"/>
</dbReference>
<dbReference type="InterPro" id="IPR018247">
    <property type="entry name" value="EF_Hand_1_Ca_BS"/>
</dbReference>
<evidence type="ECO:0000313" key="7">
    <source>
        <dbReference type="Proteomes" id="UP001165366"/>
    </source>
</evidence>
<dbReference type="Pfam" id="PF01915">
    <property type="entry name" value="Glyco_hydro_3_C"/>
    <property type="match status" value="1"/>
</dbReference>
<keyword evidence="2" id="KW-0732">Signal</keyword>
<name>A0ABS9K8D3_9BACT</name>
<dbReference type="SUPFAM" id="SSF51445">
    <property type="entry name" value="(Trans)glycosidases"/>
    <property type="match status" value="1"/>
</dbReference>
<evidence type="ECO:0000256" key="2">
    <source>
        <dbReference type="ARBA" id="ARBA00022729"/>
    </source>
</evidence>
<dbReference type="InterPro" id="IPR002772">
    <property type="entry name" value="Glyco_hydro_3_C"/>
</dbReference>
<evidence type="ECO:0000256" key="1">
    <source>
        <dbReference type="ARBA" id="ARBA00005336"/>
    </source>
</evidence>
<dbReference type="InterPro" id="IPR044993">
    <property type="entry name" value="BXL"/>
</dbReference>
<dbReference type="PROSITE" id="PS51318">
    <property type="entry name" value="TAT"/>
    <property type="match status" value="1"/>
</dbReference>
<dbReference type="Gene3D" id="3.40.50.1700">
    <property type="entry name" value="Glycoside hydrolase family 3 C-terminal domain"/>
    <property type="match status" value="2"/>
</dbReference>
<dbReference type="Gene3D" id="2.60.40.10">
    <property type="entry name" value="Immunoglobulins"/>
    <property type="match status" value="1"/>
</dbReference>
<evidence type="ECO:0000259" key="5">
    <source>
        <dbReference type="PROSITE" id="PS51820"/>
    </source>
</evidence>
<dbReference type="InterPro" id="IPR017853">
    <property type="entry name" value="GH"/>
</dbReference>